<keyword evidence="2" id="KW-1185">Reference proteome</keyword>
<organism evidence="1 2">
    <name type="scientific">Antarcticirhabdus aurantiaca</name>
    <dbReference type="NCBI Taxonomy" id="2606717"/>
    <lineage>
        <taxon>Bacteria</taxon>
        <taxon>Pseudomonadati</taxon>
        <taxon>Pseudomonadota</taxon>
        <taxon>Alphaproteobacteria</taxon>
        <taxon>Hyphomicrobiales</taxon>
        <taxon>Aurantimonadaceae</taxon>
        <taxon>Antarcticirhabdus</taxon>
    </lineage>
</organism>
<evidence type="ECO:0000313" key="2">
    <source>
        <dbReference type="Proteomes" id="UP001163223"/>
    </source>
</evidence>
<evidence type="ECO:0000313" key="1">
    <source>
        <dbReference type="EMBL" id="WAJ26749.1"/>
    </source>
</evidence>
<dbReference type="EMBL" id="CP113520">
    <property type="protein sequence ID" value="WAJ26749.1"/>
    <property type="molecule type" value="Genomic_DNA"/>
</dbReference>
<protein>
    <submittedName>
        <fullName evidence="1">YdcF family protein</fullName>
    </submittedName>
</protein>
<gene>
    <name evidence="1" type="ORF">OXU80_18010</name>
</gene>
<name>A0ACD4NIZ5_9HYPH</name>
<dbReference type="Proteomes" id="UP001163223">
    <property type="component" value="Chromosome"/>
</dbReference>
<proteinExistence type="predicted"/>
<reference evidence="1" key="1">
    <citation type="submission" date="2022-11" db="EMBL/GenBank/DDBJ databases">
        <title>beta-Carotene-producing bacterium, Jeongeuplla avenae sp. nov., alleviates the salt stress of Arabidopsis seedlings.</title>
        <authorList>
            <person name="Jiang L."/>
            <person name="Lee J."/>
        </authorList>
    </citation>
    <scope>NUCLEOTIDE SEQUENCE</scope>
    <source>
        <strain evidence="1">DY_R2A_6</strain>
    </source>
</reference>
<sequence>MNPTMAHALRLWRFMGEGRRIVEGDLLVVCGSYDVRVCEYACDLFDAGGFERMLLTGGTGNWTKHLWDKAEAEVFARIARARGLPEARLIVEPRASNFAENVAFARRLVPQARAATFVTKPNSVRRLATTIPVQWPDLEAGVAAPAFEFPDGVSNQIGVLGIVEELVGDIHRMLAYPGKGFQVPVDVPKDVLASWRVLIGQGFDGHLLPERNFLD</sequence>
<accession>A0ACD4NIZ5</accession>